<dbReference type="SUPFAM" id="SSF49299">
    <property type="entry name" value="PKD domain"/>
    <property type="match status" value="5"/>
</dbReference>
<dbReference type="Pfam" id="PF18911">
    <property type="entry name" value="PKD_4"/>
    <property type="match status" value="2"/>
</dbReference>
<evidence type="ECO:0000259" key="2">
    <source>
        <dbReference type="PROSITE" id="PS50093"/>
    </source>
</evidence>
<evidence type="ECO:0000256" key="1">
    <source>
        <dbReference type="SAM" id="SignalP"/>
    </source>
</evidence>
<name>A0A2S7SYE9_9BACT</name>
<evidence type="ECO:0000313" key="4">
    <source>
        <dbReference type="Proteomes" id="UP000239872"/>
    </source>
</evidence>
<proteinExistence type="predicted"/>
<dbReference type="Proteomes" id="UP000239872">
    <property type="component" value="Unassembled WGS sequence"/>
</dbReference>
<dbReference type="NCBIfam" id="TIGR04131">
    <property type="entry name" value="Bac_Flav_CTERM"/>
    <property type="match status" value="1"/>
</dbReference>
<sequence>MKRILRVVTLLCLIAIPSLVRAAVIPVTFSTTSNRTGCNFLNVAFTATAPTCSGTQSFLWYYINNPATTSADTVTVSSGASATASRAFSAIGSYNVGVRVVCGTDTGYSFQNNFVNVTAPPTIDFAVTNPADASPRCIGNVSFTNLSTGDTVCPSHVWTWIVSGPATFANQNTTNATFNFTVPGDYTITLLFNGASCGCGGNLTRTSYIHIVGNPVACITRTDNNLGCVAPVNTTFSAGCSTGATSYHWSATGGTPGTYNSTGPNDTTFSPTFNAPGDYPVVCTTFNAAGCSSISSTIMVHVGNFTANFLPSPATVCQNASITFTDNTTVDVIAPVTQYFYIVNSSGITVEGGPMAASPWTVTINPATMLAGDYIVHDYLVNGNGCISDATHPLHVNPAPVTTVTADNPYRCAAPLTTGYHALPVVNSNTYKWLTPSATVTSFSATGAAGGANHSFTYNTAGSYNVTLVVTDALGCKDSTLHAGIARVAPANVTISTDVDSGCTPIHVGYHMTIDVAGATINVDNITFGDGGTAGAGIYTDTGHIYAGGGSWLTTVNWHLDASLGGCAGTDTVRVLIGSTHPTFAIGTFPLTAGGLHLPYSDSVCPNTTVFFKDSGCAACTHMWTVPTGPSTPSFYGDTFSIVYPTPSSTLPTSNTYTYTEVSCLAGCCDTFRHRMWVFPPAIFPNSLTAANAYIAAGLPNCTRRDSIKFTATGVTGAYRYHWDFGPGIYDTASTSTPTVAHNYGIGSGSGTYTVVVTAIGLGLADSSNCYNSASLVINLGPSDTTWTMVDSNFCLGSDLFVHGPQRLDGSPFTQYFWSWGDGPGVTTVAADSNASHTYTAPGNYNVRVIVTNNFGCKDTAQRKRAHVYGAIGSTTFAPNPVCVGSLVTFTDGHTFPNSALFSRSVSYDYPTITLTPVATTPNTFTHAFAEGTWTVAVRDVDNSPLGCATFDTFVVNATVPHAYFTSPDTLGACAGVPVSFHDTNTHCQYVWNFGDGSPSTAPSAADSNIVHTYTANGNWTVSVTIISDGTGGYPLGCSNTFTRTNYIHLSNISGIAIENFGDTSVGCPPLQIAMGPSSTSTSYLYTYTWSVSGTPATSFSGPYYFDQIYGTGSHTVTMIAISPRGCRDTLHRNIFVGGPTGFITVTPTSGCGPVSVNLHFTNTGSVALGTDYIWSTCPFGSFTSQTDDTTIVFSTPGDYCPPSVIIQNSGCIVNINSTDSIHIYATPTVVVTHALRICYGGTDVLTATGADTYSWASPTAVICTNCSFIAVSPLTTTVYTVTGTNANGCTDTALVTVVVDSPIVIHISGRDSMCIGQQDTLTATGGSGVFTWTTHPGPDTASGLSCNVCNPVIVRTTTTKTYWAITTNALGCKDSASFTVTVNPLPILHVTPDPAYVCAGDSTQLFATGATTYLWKPRIGLSNDSVANPKSGIMANIIYTLTGTTQYGCRDSMTVPVESYHRNVTSVRSDTIICAGDQARLIARGGLSYTWHPGNTLNDSTIYNPIATPSVTTIYSVHIQENPCFDTTQFVKVTVIPLPILRVPPTITIIAGNSVQLYADALNPVTLTSYAWTPADSTLTCTDCPHPIATPIVTTTYSVTATTIEGCAGTGSVTIKLLCETNQVFIPNTFTPNGDGNNDRFYVSGKGLGLIKRMAVYNRWGELVYEAYNVRPNDPGAGWDGTYRGEIVAPDVFVYVLDVMCSTGEPFVFRGDISLVR</sequence>
<feature type="chain" id="PRO_5015437938" description="PKD domain-containing protein" evidence="1">
    <location>
        <begin position="23"/>
        <end position="1718"/>
    </location>
</feature>
<dbReference type="EMBL" id="PPSL01000002">
    <property type="protein sequence ID" value="PQJ11615.1"/>
    <property type="molecule type" value="Genomic_DNA"/>
</dbReference>
<dbReference type="InterPro" id="IPR035986">
    <property type="entry name" value="PKD_dom_sf"/>
</dbReference>
<dbReference type="SMART" id="SM00089">
    <property type="entry name" value="PKD"/>
    <property type="match status" value="5"/>
</dbReference>
<dbReference type="Gene3D" id="2.60.40.10">
    <property type="entry name" value="Immunoglobulins"/>
    <property type="match status" value="5"/>
</dbReference>
<keyword evidence="1" id="KW-0732">Signal</keyword>
<dbReference type="InterPro" id="IPR013783">
    <property type="entry name" value="Ig-like_fold"/>
</dbReference>
<gene>
    <name evidence="3" type="ORF">CJD36_007410</name>
</gene>
<feature type="domain" description="PKD" evidence="2">
    <location>
        <begin position="707"/>
        <end position="744"/>
    </location>
</feature>
<dbReference type="InterPro" id="IPR022409">
    <property type="entry name" value="PKD/Chitinase_dom"/>
</dbReference>
<feature type="domain" description="PKD" evidence="2">
    <location>
        <begin position="810"/>
        <end position="856"/>
    </location>
</feature>
<dbReference type="InterPro" id="IPR000601">
    <property type="entry name" value="PKD_dom"/>
</dbReference>
<dbReference type="InterPro" id="IPR026341">
    <property type="entry name" value="T9SS_type_B"/>
</dbReference>
<dbReference type="RefSeq" id="WP_105038495.1">
    <property type="nucleotide sequence ID" value="NZ_PPSL01000002.1"/>
</dbReference>
<organism evidence="3 4">
    <name type="scientific">Flavipsychrobacter stenotrophus</name>
    <dbReference type="NCBI Taxonomy" id="2077091"/>
    <lineage>
        <taxon>Bacteria</taxon>
        <taxon>Pseudomonadati</taxon>
        <taxon>Bacteroidota</taxon>
        <taxon>Chitinophagia</taxon>
        <taxon>Chitinophagales</taxon>
        <taxon>Chitinophagaceae</taxon>
        <taxon>Flavipsychrobacter</taxon>
    </lineage>
</organism>
<reference evidence="3 4" key="1">
    <citation type="submission" date="2018-01" db="EMBL/GenBank/DDBJ databases">
        <title>A novel member of the phylum Bacteroidetes isolated from glacier ice.</title>
        <authorList>
            <person name="Liu Q."/>
            <person name="Xin Y.-H."/>
        </authorList>
    </citation>
    <scope>NUCLEOTIDE SEQUENCE [LARGE SCALE GENOMIC DNA]</scope>
    <source>
        <strain evidence="3 4">RB1R16</strain>
    </source>
</reference>
<feature type="domain" description="PKD" evidence="2">
    <location>
        <begin position="230"/>
        <end position="302"/>
    </location>
</feature>
<comment type="caution">
    <text evidence="3">The sequence shown here is derived from an EMBL/GenBank/DDBJ whole genome shotgun (WGS) entry which is preliminary data.</text>
</comment>
<evidence type="ECO:0000313" key="3">
    <source>
        <dbReference type="EMBL" id="PQJ11615.1"/>
    </source>
</evidence>
<feature type="signal peptide" evidence="1">
    <location>
        <begin position="1"/>
        <end position="22"/>
    </location>
</feature>
<dbReference type="Pfam" id="PF13585">
    <property type="entry name" value="CHU_C"/>
    <property type="match status" value="1"/>
</dbReference>
<keyword evidence="4" id="KW-1185">Reference proteome</keyword>
<dbReference type="PROSITE" id="PS50093">
    <property type="entry name" value="PKD"/>
    <property type="match status" value="4"/>
</dbReference>
<protein>
    <recommendedName>
        <fullName evidence="2">PKD domain-containing protein</fullName>
    </recommendedName>
</protein>
<accession>A0A2S7SYE9</accession>
<dbReference type="CDD" id="cd00146">
    <property type="entry name" value="PKD"/>
    <property type="match status" value="2"/>
</dbReference>
<dbReference type="OrthoDB" id="7794186at2"/>
<feature type="domain" description="PKD" evidence="2">
    <location>
        <begin position="960"/>
        <end position="1026"/>
    </location>
</feature>